<dbReference type="InterPro" id="IPR051697">
    <property type="entry name" value="Patched_domain-protein"/>
</dbReference>
<keyword evidence="2" id="KW-0472">Membrane</keyword>
<dbReference type="Proteomes" id="UP000030764">
    <property type="component" value="Unassembled WGS sequence"/>
</dbReference>
<feature type="transmembrane region" description="Helical" evidence="2">
    <location>
        <begin position="480"/>
        <end position="500"/>
    </location>
</feature>
<feature type="transmembrane region" description="Helical" evidence="2">
    <location>
        <begin position="197"/>
        <end position="218"/>
    </location>
</feature>
<feature type="transmembrane region" description="Helical" evidence="2">
    <location>
        <begin position="862"/>
        <end position="884"/>
    </location>
</feature>
<feature type="compositionally biased region" description="Polar residues" evidence="1">
    <location>
        <begin position="1117"/>
        <end position="1127"/>
    </location>
</feature>
<keyword evidence="2" id="KW-1133">Transmembrane helix</keyword>
<evidence type="ECO:0000313" key="4">
    <source>
        <dbReference type="Proteomes" id="UP000030764"/>
    </source>
</evidence>
<keyword evidence="4" id="KW-1185">Reference proteome</keyword>
<feature type="transmembrane region" description="Helical" evidence="2">
    <location>
        <begin position="640"/>
        <end position="660"/>
    </location>
</feature>
<dbReference type="SUPFAM" id="SSF82866">
    <property type="entry name" value="Multidrug efflux transporter AcrB transmembrane domain"/>
    <property type="match status" value="1"/>
</dbReference>
<reference evidence="3 4" key="1">
    <citation type="journal article" date="2014" name="Nat. Genet.">
        <title>Genome and transcriptome of the porcine whipworm Trichuris suis.</title>
        <authorList>
            <person name="Jex A.R."/>
            <person name="Nejsum P."/>
            <person name="Schwarz E.M."/>
            <person name="Hu L."/>
            <person name="Young N.D."/>
            <person name="Hall R.S."/>
            <person name="Korhonen P.K."/>
            <person name="Liao S."/>
            <person name="Thamsborg S."/>
            <person name="Xia J."/>
            <person name="Xu P."/>
            <person name="Wang S."/>
            <person name="Scheerlinck J.P."/>
            <person name="Hofmann A."/>
            <person name="Sternberg P.W."/>
            <person name="Wang J."/>
            <person name="Gasser R.B."/>
        </authorList>
    </citation>
    <scope>NUCLEOTIDE SEQUENCE [LARGE SCALE GENOMIC DNA]</scope>
    <source>
        <strain evidence="3">DCEP-RM93M</strain>
    </source>
</reference>
<dbReference type="EMBL" id="KL363206">
    <property type="protein sequence ID" value="KFD54580.1"/>
    <property type="molecule type" value="Genomic_DNA"/>
</dbReference>
<dbReference type="GO" id="GO:0006897">
    <property type="term" value="P:endocytosis"/>
    <property type="evidence" value="ECO:0007669"/>
    <property type="project" value="TreeGrafter"/>
</dbReference>
<keyword evidence="2" id="KW-0812">Transmembrane</keyword>
<dbReference type="GO" id="GO:0018996">
    <property type="term" value="P:molting cycle, collagen and cuticulin-based cuticle"/>
    <property type="evidence" value="ECO:0007669"/>
    <property type="project" value="TreeGrafter"/>
</dbReference>
<evidence type="ECO:0000256" key="2">
    <source>
        <dbReference type="SAM" id="Phobius"/>
    </source>
</evidence>
<feature type="compositionally biased region" description="Polar residues" evidence="1">
    <location>
        <begin position="67"/>
        <end position="82"/>
    </location>
</feature>
<feature type="non-terminal residue" evidence="3">
    <location>
        <position position="1"/>
    </location>
</feature>
<feature type="transmembrane region" description="Helical" evidence="2">
    <location>
        <begin position="896"/>
        <end position="915"/>
    </location>
</feature>
<evidence type="ECO:0000313" key="3">
    <source>
        <dbReference type="EMBL" id="KFD54580.1"/>
    </source>
</evidence>
<feature type="compositionally biased region" description="Basic and acidic residues" evidence="1">
    <location>
        <begin position="1128"/>
        <end position="1140"/>
    </location>
</feature>
<evidence type="ECO:0000256" key="1">
    <source>
        <dbReference type="SAM" id="MobiDB-lite"/>
    </source>
</evidence>
<dbReference type="PANTHER" id="PTHR10796:SF187">
    <property type="entry name" value="SSD DOMAIN-CONTAINING PROTEIN"/>
    <property type="match status" value="1"/>
</dbReference>
<accession>A0A085MBI4</accession>
<feature type="transmembrane region" description="Helical" evidence="2">
    <location>
        <begin position="451"/>
        <end position="474"/>
    </location>
</feature>
<proteinExistence type="predicted"/>
<sequence>ELFAAKRKTRTTAVATTGDLLDSLSLRCQTRTSTLSSEMNYDDKRKWADDSHAVSASDRSPTCIAMSANSTDPSDPNHSPTECMTGENDRRYGEESSPIYNDGHSDDFKTALKEEETHAVFLKLNDQKEIKTIDKYETYKSQSSKQLAMVNSLGTLPKKILKKSKRPPTIIHINGLRKCECFLEKWMWHVGKCLARAPSLGFVLPLILFVIIMASLFFNRAKLDTLPSPLDGLERDEFLSKRSSYQKSPLFTNSYHFDVTDPSQFAVVIRLKKGSDLVDSNQRFVKILQSLEKELQTMTVFDGNSLVNYSDACADRAYGCSPRLIYLASARGSKTQQVNMRNLNISDFDFSMHHLPERPESLLVLFRRPSLVSTIEALKHWDNSLHLLISDFCTRVEPFAELAYWTGPGFQASMKLVIKNAYSELSNAFIIVLLASILLSLKRDSYVSRPLFGIVTAGGVFLLICSCLAVHITFSAQYQPSAISVLFYIAAVFMFFNFNLMQAWRKFCNVSSHPVEKLRLIMSVEICPFTILLSTLFISYAMIACISQVSILRTVGQILSCSAFYSLIFLTLFSPTSLYISGYMEAAGLKWYHFGRKGDTNFTEPAISIYDRRDVRLLLSRLLDEGRSSLRSLGIRMCNLHLRFFVLLLYVIYAIFACWMCSLSKAELREDVYVAESSRHASFIRQYHFMFGRRESELDMLFYEHMNYSDSSVGQAVLDMLRRVQEPVAHASKVHSWFKEYEVWRVKNRAEDTRNLTDNLISKFLVQPNFSKFTDDLALTSDGIKSRMRLTLKENRLAEATCVVKELTYVAAKHGLPMLLQSSITPFVYHDAFIYTDVAIAIITVTILIFVLLIILFAKPSVAILVTFFHLSVFVGTFALSTLWDVSVNALNVSLWLAGIFHSTVVAGSACCYYCNLMDVSAKMRIAYVFQSSIYSLCGSSLLALLSFLPLLSINAPVFSDHLKILSLHFLLVLLHFVFILPAGLLLLTVNLPALNRALKKYRDETSCFCFGCCPDSEKAESICYIPSTRSRGKLDQKFVEKFYAMKFREDLATGQRITSSISEPSPDQISRKQLNYEHQKNCTDKMTGEEKSCQPDLLPEDANRNEYTFPGRKTSDSGFGSSTRVSTKQDARKQSEPKFEEALSYRSNYACRIEEVLDEPLDPVVKTPSENSEPEIKPSYAEIKGRQPPPYVSVTNWAQKVNCPAYSSQRLTRREIELPSDWKRYWIYGSVRCRPDAAPVSQSIMSKLAFNAAHPSNRQYKVGPVFQREMRRPLPTYEEISNSLGYLPAYYRRRYADHI</sequence>
<evidence type="ECO:0008006" key="5">
    <source>
        <dbReference type="Google" id="ProtNLM"/>
    </source>
</evidence>
<dbReference type="GO" id="GO:0005886">
    <property type="term" value="C:plasma membrane"/>
    <property type="evidence" value="ECO:0007669"/>
    <property type="project" value="TreeGrafter"/>
</dbReference>
<dbReference type="GO" id="GO:0030659">
    <property type="term" value="C:cytoplasmic vesicle membrane"/>
    <property type="evidence" value="ECO:0007669"/>
    <property type="project" value="TreeGrafter"/>
</dbReference>
<feature type="region of interest" description="Disordered" evidence="1">
    <location>
        <begin position="58"/>
        <end position="100"/>
    </location>
</feature>
<organism evidence="3 4">
    <name type="scientific">Trichuris suis</name>
    <name type="common">pig whipworm</name>
    <dbReference type="NCBI Taxonomy" id="68888"/>
    <lineage>
        <taxon>Eukaryota</taxon>
        <taxon>Metazoa</taxon>
        <taxon>Ecdysozoa</taxon>
        <taxon>Nematoda</taxon>
        <taxon>Enoplea</taxon>
        <taxon>Dorylaimia</taxon>
        <taxon>Trichinellida</taxon>
        <taxon>Trichuridae</taxon>
        <taxon>Trichuris</taxon>
    </lineage>
</organism>
<gene>
    <name evidence="3" type="ORF">M513_04525</name>
</gene>
<feature type="transmembrane region" description="Helical" evidence="2">
    <location>
        <begin position="421"/>
        <end position="439"/>
    </location>
</feature>
<feature type="transmembrane region" description="Helical" evidence="2">
    <location>
        <begin position="563"/>
        <end position="584"/>
    </location>
</feature>
<feature type="region of interest" description="Disordered" evidence="1">
    <location>
        <begin position="1086"/>
        <end position="1140"/>
    </location>
</feature>
<protein>
    <recommendedName>
        <fullName evidence="5">SSD domain-containing protein</fullName>
    </recommendedName>
</protein>
<dbReference type="PANTHER" id="PTHR10796">
    <property type="entry name" value="PATCHED-RELATED"/>
    <property type="match status" value="1"/>
</dbReference>
<feature type="transmembrane region" description="Helical" evidence="2">
    <location>
        <begin position="832"/>
        <end position="855"/>
    </location>
</feature>
<name>A0A085MBI4_9BILA</name>
<feature type="transmembrane region" description="Helical" evidence="2">
    <location>
        <begin position="927"/>
        <end position="949"/>
    </location>
</feature>
<feature type="transmembrane region" description="Helical" evidence="2">
    <location>
        <begin position="969"/>
        <end position="994"/>
    </location>
</feature>
<feature type="transmembrane region" description="Helical" evidence="2">
    <location>
        <begin position="520"/>
        <end position="543"/>
    </location>
</feature>